<feature type="signal peptide" evidence="1">
    <location>
        <begin position="1"/>
        <end position="19"/>
    </location>
</feature>
<dbReference type="EMBL" id="KV918794">
    <property type="protein sequence ID" value="OSX79271.1"/>
    <property type="molecule type" value="Genomic_DNA"/>
</dbReference>
<sequence>MLAWLWIGAASVEAPAVAAACAFDAGRLSPSHVRGHVPGGQLASPPMTHPFAIGGARTVAYGWGCSRAGSVDAGWGGSPATARCYCQTEGIGTTEGRELAVPSAGRSHRGLLAVAGLCSLFAGRSMPRHRHPWPAHIQPPHAAPVAPLDACRLLSSDVEAAALRSTDGGGAGGEHMPTRSNGEGVCGRCCAARSFFVSLISGQLCTYGYVHSPWRCCEYPLLYPKDDPLTETIVYARAGAL</sequence>
<accession>A0A1X6PEI5</accession>
<keyword evidence="1" id="KW-0732">Signal</keyword>
<proteinExistence type="predicted"/>
<protein>
    <recommendedName>
        <fullName evidence="4">Secreted protein</fullName>
    </recommendedName>
</protein>
<dbReference type="AlphaFoldDB" id="A0A1X6PEI5"/>
<feature type="chain" id="PRO_5013321691" description="Secreted protein" evidence="1">
    <location>
        <begin position="20"/>
        <end position="241"/>
    </location>
</feature>
<evidence type="ECO:0008006" key="4">
    <source>
        <dbReference type="Google" id="ProtNLM"/>
    </source>
</evidence>
<gene>
    <name evidence="2" type="ORF">BU14_0082s0036</name>
</gene>
<evidence type="ECO:0000313" key="3">
    <source>
        <dbReference type="Proteomes" id="UP000218209"/>
    </source>
</evidence>
<keyword evidence="3" id="KW-1185">Reference proteome</keyword>
<evidence type="ECO:0000256" key="1">
    <source>
        <dbReference type="SAM" id="SignalP"/>
    </source>
</evidence>
<evidence type="ECO:0000313" key="2">
    <source>
        <dbReference type="EMBL" id="OSX79271.1"/>
    </source>
</evidence>
<organism evidence="2 3">
    <name type="scientific">Porphyra umbilicalis</name>
    <name type="common">Purple laver</name>
    <name type="synonym">Red alga</name>
    <dbReference type="NCBI Taxonomy" id="2786"/>
    <lineage>
        <taxon>Eukaryota</taxon>
        <taxon>Rhodophyta</taxon>
        <taxon>Bangiophyceae</taxon>
        <taxon>Bangiales</taxon>
        <taxon>Bangiaceae</taxon>
        <taxon>Porphyra</taxon>
    </lineage>
</organism>
<reference evidence="2 3" key="1">
    <citation type="submission" date="2017-03" db="EMBL/GenBank/DDBJ databases">
        <title>WGS assembly of Porphyra umbilicalis.</title>
        <authorList>
            <person name="Brawley S.H."/>
            <person name="Blouin N.A."/>
            <person name="Ficko-Blean E."/>
            <person name="Wheeler G.L."/>
            <person name="Lohr M."/>
            <person name="Goodson H.V."/>
            <person name="Jenkins J.W."/>
            <person name="Blaby-Haas C.E."/>
            <person name="Helliwell K.E."/>
            <person name="Chan C."/>
            <person name="Marriage T."/>
            <person name="Bhattacharya D."/>
            <person name="Klein A.S."/>
            <person name="Badis Y."/>
            <person name="Brodie J."/>
            <person name="Cao Y."/>
            <person name="Collen J."/>
            <person name="Dittami S.M."/>
            <person name="Gachon C.M."/>
            <person name="Green B.R."/>
            <person name="Karpowicz S."/>
            <person name="Kim J.W."/>
            <person name="Kudahl U."/>
            <person name="Lin S."/>
            <person name="Michel G."/>
            <person name="Mittag M."/>
            <person name="Olson B.J."/>
            <person name="Pangilinan J."/>
            <person name="Peng Y."/>
            <person name="Qiu H."/>
            <person name="Shu S."/>
            <person name="Singer J.T."/>
            <person name="Smith A.G."/>
            <person name="Sprecher B.N."/>
            <person name="Wagner V."/>
            <person name="Wang W."/>
            <person name="Wang Z.-Y."/>
            <person name="Yan J."/>
            <person name="Yarish C."/>
            <person name="Zoeuner-Riek S."/>
            <person name="Zhuang Y."/>
            <person name="Zou Y."/>
            <person name="Lindquist E.A."/>
            <person name="Grimwood J."/>
            <person name="Barry K."/>
            <person name="Rokhsar D.S."/>
            <person name="Schmutz J."/>
            <person name="Stiller J.W."/>
            <person name="Grossman A.R."/>
            <person name="Prochnik S.E."/>
        </authorList>
    </citation>
    <scope>NUCLEOTIDE SEQUENCE [LARGE SCALE GENOMIC DNA]</scope>
    <source>
        <strain evidence="2">4086291</strain>
    </source>
</reference>
<name>A0A1X6PEI5_PORUM</name>
<dbReference type="Proteomes" id="UP000218209">
    <property type="component" value="Unassembled WGS sequence"/>
</dbReference>